<name>A0A6J5KRZ7_9CAUD</name>
<proteinExistence type="predicted"/>
<reference evidence="1" key="1">
    <citation type="submission" date="2020-04" db="EMBL/GenBank/DDBJ databases">
        <authorList>
            <person name="Chiriac C."/>
            <person name="Salcher M."/>
            <person name="Ghai R."/>
            <person name="Kavagutti S V."/>
        </authorList>
    </citation>
    <scope>NUCLEOTIDE SEQUENCE</scope>
</reference>
<accession>A0A6J5KRZ7</accession>
<dbReference type="EMBL" id="LR796162">
    <property type="protein sequence ID" value="CAB4122860.1"/>
    <property type="molecule type" value="Genomic_DNA"/>
</dbReference>
<evidence type="ECO:0000313" key="1">
    <source>
        <dbReference type="EMBL" id="CAB4122860.1"/>
    </source>
</evidence>
<sequence length="90" mass="9210">MSSNIKSRHTGKALVLASPITGAFAITPNDSTDLAEITLNLYVGTAGALKATMLDGSVVTYANLGAGRHPLRVKRVWATGTAATGIVGEV</sequence>
<organism evidence="1">
    <name type="scientific">uncultured Caudovirales phage</name>
    <dbReference type="NCBI Taxonomy" id="2100421"/>
    <lineage>
        <taxon>Viruses</taxon>
        <taxon>Duplodnaviria</taxon>
        <taxon>Heunggongvirae</taxon>
        <taxon>Uroviricota</taxon>
        <taxon>Caudoviricetes</taxon>
        <taxon>Peduoviridae</taxon>
        <taxon>Maltschvirus</taxon>
        <taxon>Maltschvirus maltsch</taxon>
    </lineage>
</organism>
<gene>
    <name evidence="1" type="ORF">UFOVP33_65</name>
</gene>
<protein>
    <submittedName>
        <fullName evidence="1">Uncharacterized protein</fullName>
    </submittedName>
</protein>